<feature type="signal peptide" evidence="6">
    <location>
        <begin position="1"/>
        <end position="27"/>
    </location>
</feature>
<keyword evidence="11" id="KW-1185">Reference proteome</keyword>
<dbReference type="AlphaFoldDB" id="A0A3P8UJC9"/>
<dbReference type="FunFam" id="2.60.40.1930:FF:000001">
    <property type="entry name" value="CD109 isoform 3"/>
    <property type="match status" value="1"/>
</dbReference>
<dbReference type="Gene3D" id="2.60.40.1930">
    <property type="match status" value="2"/>
</dbReference>
<dbReference type="PANTHER" id="PTHR11412">
    <property type="entry name" value="MACROGLOBULIN / COMPLEMENT"/>
    <property type="match status" value="1"/>
</dbReference>
<keyword evidence="5" id="KW-0325">Glycoprotein</keyword>
<keyword evidence="3 6" id="KW-0732">Signal</keyword>
<dbReference type="Pfam" id="PF17789">
    <property type="entry name" value="MG4"/>
    <property type="match status" value="1"/>
</dbReference>
<dbReference type="InterPro" id="IPR013783">
    <property type="entry name" value="Ig-like_fold"/>
</dbReference>
<dbReference type="STRING" id="244447.ENSCSEP00000000385"/>
<dbReference type="PANTHER" id="PTHR11412:SF139">
    <property type="entry name" value="C3 AND PZP-LIKE ALPHA-2-MACROGLOBULIN DOMAIN-CONTAINING PROTEIN 8"/>
    <property type="match status" value="1"/>
</dbReference>
<feature type="domain" description="Macroglobulin" evidence="7">
    <location>
        <begin position="125"/>
        <end position="210"/>
    </location>
</feature>
<evidence type="ECO:0000256" key="2">
    <source>
        <dbReference type="ARBA" id="ARBA00022690"/>
    </source>
</evidence>
<keyword evidence="4" id="KW-0722">Serine protease inhibitor</keyword>
<dbReference type="InterPro" id="IPR041555">
    <property type="entry name" value="MG3"/>
</dbReference>
<dbReference type="Gene3D" id="2.60.40.10">
    <property type="entry name" value="Immunoglobulins"/>
    <property type="match status" value="1"/>
</dbReference>
<protein>
    <recommendedName>
        <fullName evidence="12">Macroglobulin domain-containing protein</fullName>
    </recommendedName>
</protein>
<evidence type="ECO:0000259" key="7">
    <source>
        <dbReference type="Pfam" id="PF01835"/>
    </source>
</evidence>
<evidence type="ECO:0000256" key="4">
    <source>
        <dbReference type="ARBA" id="ARBA00022900"/>
    </source>
</evidence>
<evidence type="ECO:0000259" key="9">
    <source>
        <dbReference type="Pfam" id="PF17791"/>
    </source>
</evidence>
<dbReference type="InterPro" id="IPR050473">
    <property type="entry name" value="A2M/Complement_sys"/>
</dbReference>
<feature type="chain" id="PRO_5017973898" description="Macroglobulin domain-containing protein" evidence="6">
    <location>
        <begin position="28"/>
        <end position="477"/>
    </location>
</feature>
<accession>A0A3P8UJC9</accession>
<evidence type="ECO:0000259" key="8">
    <source>
        <dbReference type="Pfam" id="PF17789"/>
    </source>
</evidence>
<evidence type="ECO:0000256" key="3">
    <source>
        <dbReference type="ARBA" id="ARBA00022729"/>
    </source>
</evidence>
<evidence type="ECO:0000313" key="10">
    <source>
        <dbReference type="Ensembl" id="ENSCSEP00000000385.1"/>
    </source>
</evidence>
<organism evidence="10 11">
    <name type="scientific">Cynoglossus semilaevis</name>
    <name type="common">Tongue sole</name>
    <dbReference type="NCBI Taxonomy" id="244447"/>
    <lineage>
        <taxon>Eukaryota</taxon>
        <taxon>Metazoa</taxon>
        <taxon>Chordata</taxon>
        <taxon>Craniata</taxon>
        <taxon>Vertebrata</taxon>
        <taxon>Euteleostomi</taxon>
        <taxon>Actinopterygii</taxon>
        <taxon>Neopterygii</taxon>
        <taxon>Teleostei</taxon>
        <taxon>Neoteleostei</taxon>
        <taxon>Acanthomorphata</taxon>
        <taxon>Carangaria</taxon>
        <taxon>Pleuronectiformes</taxon>
        <taxon>Pleuronectoidei</taxon>
        <taxon>Cynoglossidae</taxon>
        <taxon>Cynoglossinae</taxon>
        <taxon>Cynoglossus</taxon>
    </lineage>
</organism>
<dbReference type="Proteomes" id="UP000265120">
    <property type="component" value="Chromosome 2"/>
</dbReference>
<name>A0A3P8UJC9_CYNSE</name>
<dbReference type="GO" id="GO:0004867">
    <property type="term" value="F:serine-type endopeptidase inhibitor activity"/>
    <property type="evidence" value="ECO:0007669"/>
    <property type="project" value="UniProtKB-KW"/>
</dbReference>
<dbReference type="OMA" id="FKPPAEW"/>
<dbReference type="Ensembl" id="ENSCSET00000000409.1">
    <property type="protein sequence ID" value="ENSCSEP00000000385.1"/>
    <property type="gene ID" value="ENSCSEG00000000281.1"/>
</dbReference>
<evidence type="ECO:0000256" key="5">
    <source>
        <dbReference type="ARBA" id="ARBA00023180"/>
    </source>
</evidence>
<evidence type="ECO:0000313" key="11">
    <source>
        <dbReference type="Proteomes" id="UP000265120"/>
    </source>
</evidence>
<reference evidence="10 11" key="1">
    <citation type="journal article" date="2014" name="Nat. Genet.">
        <title>Whole-genome sequence of a flatfish provides insights into ZW sex chromosome evolution and adaptation to a benthic lifestyle.</title>
        <authorList>
            <person name="Chen S."/>
            <person name="Zhang G."/>
            <person name="Shao C."/>
            <person name="Huang Q."/>
            <person name="Liu G."/>
            <person name="Zhang P."/>
            <person name="Song W."/>
            <person name="An N."/>
            <person name="Chalopin D."/>
            <person name="Volff J.N."/>
            <person name="Hong Y."/>
            <person name="Li Q."/>
            <person name="Sha Z."/>
            <person name="Zhou H."/>
            <person name="Xie M."/>
            <person name="Yu Q."/>
            <person name="Liu Y."/>
            <person name="Xiang H."/>
            <person name="Wang N."/>
            <person name="Wu K."/>
            <person name="Yang C."/>
            <person name="Zhou Q."/>
            <person name="Liao X."/>
            <person name="Yang L."/>
            <person name="Hu Q."/>
            <person name="Zhang J."/>
            <person name="Meng L."/>
            <person name="Jin L."/>
            <person name="Tian Y."/>
            <person name="Lian J."/>
            <person name="Yang J."/>
            <person name="Miao G."/>
            <person name="Liu S."/>
            <person name="Liang Z."/>
            <person name="Yan F."/>
            <person name="Li Y."/>
            <person name="Sun B."/>
            <person name="Zhang H."/>
            <person name="Zhang J."/>
            <person name="Zhu Y."/>
            <person name="Du M."/>
            <person name="Zhao Y."/>
            <person name="Schartl M."/>
            <person name="Tang Q."/>
            <person name="Wang J."/>
        </authorList>
    </citation>
    <scope>NUCLEOTIDE SEQUENCE</scope>
</reference>
<dbReference type="InParanoid" id="A0A3P8UJC9"/>
<evidence type="ECO:0000256" key="6">
    <source>
        <dbReference type="SAM" id="SignalP"/>
    </source>
</evidence>
<feature type="domain" description="Macroglobulin" evidence="8">
    <location>
        <begin position="334"/>
        <end position="393"/>
    </location>
</feature>
<evidence type="ECO:0000256" key="1">
    <source>
        <dbReference type="ARBA" id="ARBA00010952"/>
    </source>
</evidence>
<dbReference type="InterPro" id="IPR002890">
    <property type="entry name" value="MG2"/>
</dbReference>
<dbReference type="GeneTree" id="ENSGT00940000162399"/>
<dbReference type="Pfam" id="PF01835">
    <property type="entry name" value="MG2"/>
    <property type="match status" value="1"/>
</dbReference>
<keyword evidence="2" id="KW-0646">Protease inhibitor</keyword>
<dbReference type="Pfam" id="PF17791">
    <property type="entry name" value="MG3"/>
    <property type="match status" value="1"/>
</dbReference>
<dbReference type="Gene3D" id="2.60.40.1940">
    <property type="match status" value="1"/>
</dbReference>
<reference evidence="10" key="2">
    <citation type="submission" date="2025-08" db="UniProtKB">
        <authorList>
            <consortium name="Ensembl"/>
        </authorList>
    </citation>
    <scope>IDENTIFICATION</scope>
</reference>
<sequence>MQLGLCWRLYPLVISALLVLCLSSSRGYLVAAPSVFRAGVEESVSVTIFNAKAETRVQVQLSVKGQAVAHSHGSVLDPSWMCHQVPYGLRGQAHLKVWGNRHLTEGGYIFHNYTTVTVESKGTAVFIQTDKPVYKPKNKVLMNVYTVTPDLRPVNDKDPRGSRMVQWKSLKPVCCGVVNTSFPLSDQPVFGEWLIFVDVQGHTYNKSFEVQKYVIPKFELVIDSPRYIRDLNSCEQASVSARYTFGKPVTGKLTVNMTVNGVGYYRHEMGQPIKGSANFSLCVKDMMPLDVADHFRGAVSIWASVTSIDGSRQTTYDDSTPIHKQLIDIKYSKDTRKQFKPGLPYKGKIEITYPDGSPADGVRVRVKAELTAKDNIYTSELVSKDGQASFEIPSIPTAAQYVWLEVFKELSDFDVSDAFGVPKDDGHFWWPGLSSRRRRRSSVFPWHWDITKDARNRSGGDDRYGEFKPSAERRNVH</sequence>
<proteinExistence type="inferred from homology"/>
<evidence type="ECO:0008006" key="12">
    <source>
        <dbReference type="Google" id="ProtNLM"/>
    </source>
</evidence>
<comment type="similarity">
    <text evidence="1">Belongs to the protease inhibitor I39 (alpha-2-macroglobulin) family.</text>
</comment>
<feature type="domain" description="Macroglobulin" evidence="9">
    <location>
        <begin position="212"/>
        <end position="259"/>
    </location>
</feature>
<reference evidence="10" key="3">
    <citation type="submission" date="2025-09" db="UniProtKB">
        <authorList>
            <consortium name="Ensembl"/>
        </authorList>
    </citation>
    <scope>IDENTIFICATION</scope>
</reference>
<dbReference type="InterPro" id="IPR040839">
    <property type="entry name" value="MG4"/>
</dbReference>